<sequence>MDGDENAGLVDEEREPATSSQPTCWRRFRFCRLTALALTSAALLALAAVEGSPLRRLWELSNLEDVVQLADKGAPPNYRGGQALDPKAGSDMGVCVGHVISAGAWAAAAALKVTSAMVECDLRSYVDGAKISSLGIGFRKKPIALDPSLRGPMCARSVLGFIRDLASVGTHLETSADYCGKDRIDDIKCASAVTNAVRNAAHFSRFASELDAFCPQDSGLRNFFLCANRIEGMGWAIDAMLGAISGAARTCGATAADLPQPPAQYGSCVGEVLGAAGYIAAAGFNTYNAANFSCLGALEPEKIAKLTHFEKERINAQCAQLSASSARQFAIAAAKASEAAGHCSSITSIQKEGRCGRTLALGLAALAGAAEGAGFMRRECLETAPCCQSRVGSPFEFECNCTSQKLLDRVRRGNIRAKRCARFTSSTLKELAMVVTMMSEGASECGGPDIAGNACTHLLGGAFAGLFFFSEAISRMTLRCHKSPNHNFFQYFACSQDQGFMGEAIDTMAVAIGASLRDCGLGYAPGRERKSSWLGFGRRYFLP</sequence>
<comment type="caution">
    <text evidence="1">The sequence shown here is derived from an EMBL/GenBank/DDBJ whole genome shotgun (WGS) entry which is preliminary data.</text>
</comment>
<dbReference type="EMBL" id="CAJNDS010002583">
    <property type="protein sequence ID" value="CAE7534101.1"/>
    <property type="molecule type" value="Genomic_DNA"/>
</dbReference>
<proteinExistence type="predicted"/>
<evidence type="ECO:0000313" key="1">
    <source>
        <dbReference type="EMBL" id="CAE7534101.1"/>
    </source>
</evidence>
<dbReference type="OrthoDB" id="425130at2759"/>
<organism evidence="1 2">
    <name type="scientific">Symbiodinium natans</name>
    <dbReference type="NCBI Taxonomy" id="878477"/>
    <lineage>
        <taxon>Eukaryota</taxon>
        <taxon>Sar</taxon>
        <taxon>Alveolata</taxon>
        <taxon>Dinophyceae</taxon>
        <taxon>Suessiales</taxon>
        <taxon>Symbiodiniaceae</taxon>
        <taxon>Symbiodinium</taxon>
    </lineage>
</organism>
<keyword evidence="2" id="KW-1185">Reference proteome</keyword>
<reference evidence="1" key="1">
    <citation type="submission" date="2021-02" db="EMBL/GenBank/DDBJ databases">
        <authorList>
            <person name="Dougan E. K."/>
            <person name="Rhodes N."/>
            <person name="Thang M."/>
            <person name="Chan C."/>
        </authorList>
    </citation>
    <scope>NUCLEOTIDE SEQUENCE</scope>
</reference>
<evidence type="ECO:0000313" key="2">
    <source>
        <dbReference type="Proteomes" id="UP000604046"/>
    </source>
</evidence>
<accession>A0A812TG52</accession>
<dbReference type="AlphaFoldDB" id="A0A812TG52"/>
<gene>
    <name evidence="1" type="ORF">SNAT2548_LOCUS29928</name>
</gene>
<name>A0A812TG52_9DINO</name>
<protein>
    <submittedName>
        <fullName evidence="1">Uncharacterized protein</fullName>
    </submittedName>
</protein>
<dbReference type="Proteomes" id="UP000604046">
    <property type="component" value="Unassembled WGS sequence"/>
</dbReference>